<evidence type="ECO:0000313" key="2">
    <source>
        <dbReference type="Proteomes" id="UP000533269"/>
    </source>
</evidence>
<dbReference type="Gene3D" id="1.10.10.1260">
    <property type="entry name" value="Envelope glycoprotein gp160, DUF2291, helical domain"/>
    <property type="match status" value="1"/>
</dbReference>
<comment type="caution">
    <text evidence="1">The sequence shown here is derived from an EMBL/GenBank/DDBJ whole genome shotgun (WGS) entry which is preliminary data.</text>
</comment>
<protein>
    <submittedName>
        <fullName evidence="1">Putative lipoprotein</fullName>
    </submittedName>
</protein>
<dbReference type="Gene3D" id="2.40.50.420">
    <property type="entry name" value="Envelope glycoprotein gp160, DUF2291, alpha/beta domain"/>
    <property type="match status" value="1"/>
</dbReference>
<name>A0A7W4TQP8_KINRA</name>
<dbReference type="AlphaFoldDB" id="A0A7W4TQP8"/>
<reference evidence="1 2" key="2">
    <citation type="submission" date="2020-08" db="EMBL/GenBank/DDBJ databases">
        <authorList>
            <person name="Partida-Martinez L."/>
            <person name="Huntemann M."/>
            <person name="Clum A."/>
            <person name="Wang J."/>
            <person name="Palaniappan K."/>
            <person name="Ritter S."/>
            <person name="Chen I.-M."/>
            <person name="Stamatis D."/>
            <person name="Reddy T."/>
            <person name="O'Malley R."/>
            <person name="Daum C."/>
            <person name="Shapiro N."/>
            <person name="Ivanova N."/>
            <person name="Kyrpides N."/>
            <person name="Woyke T."/>
        </authorList>
    </citation>
    <scope>NUCLEOTIDE SEQUENCE [LARGE SCALE GENOMIC DNA]</scope>
    <source>
        <strain evidence="1 2">AS2.23</strain>
    </source>
</reference>
<gene>
    <name evidence="1" type="ORF">FHR75_004134</name>
</gene>
<keyword evidence="1" id="KW-0449">Lipoprotein</keyword>
<dbReference type="PIRSF" id="PIRSF033535">
    <property type="entry name" value="UCP033535_plp"/>
    <property type="match status" value="1"/>
</dbReference>
<accession>A0A7W4TQP8</accession>
<dbReference type="InterPro" id="IPR036215">
    <property type="entry name" value="TM0957-like_sf"/>
</dbReference>
<dbReference type="EMBL" id="JACHVY010000006">
    <property type="protein sequence ID" value="MBB2903292.1"/>
    <property type="molecule type" value="Genomic_DNA"/>
</dbReference>
<dbReference type="Proteomes" id="UP000533269">
    <property type="component" value="Unassembled WGS sequence"/>
</dbReference>
<sequence>MALSTEVRSTEAAAQQAAAATFNPQAWATENYPRQAEAITASAVDLAQLLSEVAADPEAAGTRYGHKTGATSPFTYPVKTTGTAGAVQGTFLALDVPGLPAGTTARVQIGPAITGTAVRDATGTVEFGQFTNQVDYAAAGTALNDQVRTTALAGIDPAALTGRQVSVVGAVSLLTPTSIAITPVQLEAAP</sequence>
<evidence type="ECO:0000313" key="1">
    <source>
        <dbReference type="EMBL" id="MBB2903292.1"/>
    </source>
</evidence>
<dbReference type="SUPFAM" id="SSF141318">
    <property type="entry name" value="TM0957-like"/>
    <property type="match status" value="1"/>
</dbReference>
<organism evidence="1 2">
    <name type="scientific">Kineococcus radiotolerans</name>
    <dbReference type="NCBI Taxonomy" id="131568"/>
    <lineage>
        <taxon>Bacteria</taxon>
        <taxon>Bacillati</taxon>
        <taxon>Actinomycetota</taxon>
        <taxon>Actinomycetes</taxon>
        <taxon>Kineosporiales</taxon>
        <taxon>Kineosporiaceae</taxon>
        <taxon>Kineococcus</taxon>
    </lineage>
</organism>
<dbReference type="InterPro" id="IPR014582">
    <property type="entry name" value="UCP033535_lipo"/>
</dbReference>
<reference evidence="1 2" key="1">
    <citation type="submission" date="2020-08" db="EMBL/GenBank/DDBJ databases">
        <title>The Agave Microbiome: Exploring the role of microbial communities in plant adaptations to desert environments.</title>
        <authorList>
            <person name="Partida-Martinez L.P."/>
        </authorList>
    </citation>
    <scope>NUCLEOTIDE SEQUENCE [LARGE SCALE GENOMIC DNA]</scope>
    <source>
        <strain evidence="1 2">AS2.23</strain>
    </source>
</reference>
<proteinExistence type="predicted"/>
<dbReference type="Pfam" id="PF10054">
    <property type="entry name" value="DUF2291"/>
    <property type="match status" value="1"/>
</dbReference>